<dbReference type="EMBL" id="PDHH01000001">
    <property type="protein sequence ID" value="PSM53107.1"/>
    <property type="molecule type" value="Genomic_DNA"/>
</dbReference>
<protein>
    <submittedName>
        <fullName evidence="1">Uncharacterized protein</fullName>
    </submittedName>
</protein>
<evidence type="ECO:0000313" key="2">
    <source>
        <dbReference type="Proteomes" id="UP000240535"/>
    </source>
</evidence>
<dbReference type="RefSeq" id="WP_106869559.1">
    <property type="nucleotide sequence ID" value="NZ_PDHI01000001.1"/>
</dbReference>
<gene>
    <name evidence="1" type="ORF">CQ405_00725</name>
</gene>
<keyword evidence="2" id="KW-1185">Reference proteome</keyword>
<comment type="caution">
    <text evidence="1">The sequence shown here is derived from an EMBL/GenBank/DDBJ whole genome shotgun (WGS) entry which is preliminary data.</text>
</comment>
<proteinExistence type="predicted"/>
<dbReference type="Proteomes" id="UP000240535">
    <property type="component" value="Unassembled WGS sequence"/>
</dbReference>
<sequence length="83" mass="9843">MIFIFFDVWGIVRAPFKLPKYDITFSSLSGRNKYKQRMLSSLDFKDYNHLEHINKNTNIVFFGGSKYITPFCNLTKNIKNKKL</sequence>
<evidence type="ECO:0000313" key="1">
    <source>
        <dbReference type="EMBL" id="PSM53107.1"/>
    </source>
</evidence>
<dbReference type="AlphaFoldDB" id="A0A2P8R3N3"/>
<name>A0A2P8R3N3_9BACT</name>
<reference evidence="2" key="1">
    <citation type="submission" date="2017-10" db="EMBL/GenBank/DDBJ databases">
        <title>Campylobacter species from seals.</title>
        <authorList>
            <person name="Gilbert M.J."/>
            <person name="Zomer A.L."/>
            <person name="Timmerman A.J."/>
            <person name="Duim B."/>
            <person name="Wagenaar J.A."/>
        </authorList>
    </citation>
    <scope>NUCLEOTIDE SEQUENCE [LARGE SCALE GENOMIC DNA]</scope>
    <source>
        <strain evidence="2">17S00004-5</strain>
    </source>
</reference>
<accession>A0A2P8R3N3</accession>
<organism evidence="1 2">
    <name type="scientific">Campylobacter blaseri</name>
    <dbReference type="NCBI Taxonomy" id="2042961"/>
    <lineage>
        <taxon>Bacteria</taxon>
        <taxon>Pseudomonadati</taxon>
        <taxon>Campylobacterota</taxon>
        <taxon>Epsilonproteobacteria</taxon>
        <taxon>Campylobacterales</taxon>
        <taxon>Campylobacteraceae</taxon>
        <taxon>Campylobacter</taxon>
    </lineage>
</organism>